<feature type="compositionally biased region" description="Low complexity" evidence="1">
    <location>
        <begin position="1"/>
        <end position="11"/>
    </location>
</feature>
<protein>
    <submittedName>
        <fullName evidence="3">Uncharacterized protein</fullName>
    </submittedName>
</protein>
<dbReference type="AlphaFoldDB" id="A0A1D1XWF3"/>
<gene>
    <name evidence="3" type="ORF">g.94896</name>
</gene>
<name>A0A1D1XWF3_9ARAE</name>
<feature type="region of interest" description="Disordered" evidence="1">
    <location>
        <begin position="1"/>
        <end position="24"/>
    </location>
</feature>
<reference evidence="3" key="1">
    <citation type="submission" date="2015-07" db="EMBL/GenBank/DDBJ databases">
        <title>Transcriptome Assembly of Anthurium amnicola.</title>
        <authorList>
            <person name="Suzuki J."/>
        </authorList>
    </citation>
    <scope>NUCLEOTIDE SEQUENCE</scope>
</reference>
<feature type="compositionally biased region" description="Basic and acidic residues" evidence="1">
    <location>
        <begin position="140"/>
        <end position="150"/>
    </location>
</feature>
<keyword evidence="2" id="KW-1133">Transmembrane helix</keyword>
<accession>A0A1D1XWF3</accession>
<organism evidence="3">
    <name type="scientific">Anthurium amnicola</name>
    <dbReference type="NCBI Taxonomy" id="1678845"/>
    <lineage>
        <taxon>Eukaryota</taxon>
        <taxon>Viridiplantae</taxon>
        <taxon>Streptophyta</taxon>
        <taxon>Embryophyta</taxon>
        <taxon>Tracheophyta</taxon>
        <taxon>Spermatophyta</taxon>
        <taxon>Magnoliopsida</taxon>
        <taxon>Liliopsida</taxon>
        <taxon>Araceae</taxon>
        <taxon>Pothoideae</taxon>
        <taxon>Potheae</taxon>
        <taxon>Anthurium</taxon>
    </lineage>
</organism>
<evidence type="ECO:0000313" key="3">
    <source>
        <dbReference type="EMBL" id="JAT46703.1"/>
    </source>
</evidence>
<proteinExistence type="predicted"/>
<dbReference type="EMBL" id="GDJX01021233">
    <property type="protein sequence ID" value="JAT46703.1"/>
    <property type="molecule type" value="Transcribed_RNA"/>
</dbReference>
<dbReference type="PANTHER" id="PTHR36735:SF1">
    <property type="entry name" value="TRANSMEMBRANE PROTEIN"/>
    <property type="match status" value="1"/>
</dbReference>
<dbReference type="PANTHER" id="PTHR36735">
    <property type="entry name" value="TRANSMEMBRANE PROTEIN"/>
    <property type="match status" value="1"/>
</dbReference>
<feature type="region of interest" description="Disordered" evidence="1">
    <location>
        <begin position="140"/>
        <end position="181"/>
    </location>
</feature>
<evidence type="ECO:0000256" key="2">
    <source>
        <dbReference type="SAM" id="Phobius"/>
    </source>
</evidence>
<sequence length="181" mass="18726">MAAAASAASLSPPHPPLAPPLCLVAASRPRRPPPAVLPCPAAAAFAPFSRSRRRSLPPTPTAGIPPRSSRLWASAAAPGDAVPAEAIVDKAQEVVPAAAGDGAAPTIVSALLLVAFVGLSILTVGVIYIAVTDFLQKRERDKFEKEEATKKEKRGKKAKAKARAGPRGFGQKVVQGDDDEE</sequence>
<keyword evidence="2" id="KW-0812">Transmembrane</keyword>
<feature type="transmembrane region" description="Helical" evidence="2">
    <location>
        <begin position="107"/>
        <end position="131"/>
    </location>
</feature>
<dbReference type="GO" id="GO:0009535">
    <property type="term" value="C:chloroplast thylakoid membrane"/>
    <property type="evidence" value="ECO:0007669"/>
    <property type="project" value="TreeGrafter"/>
</dbReference>
<keyword evidence="2" id="KW-0472">Membrane</keyword>
<evidence type="ECO:0000256" key="1">
    <source>
        <dbReference type="SAM" id="MobiDB-lite"/>
    </source>
</evidence>
<feature type="compositionally biased region" description="Basic residues" evidence="1">
    <location>
        <begin position="151"/>
        <end position="164"/>
    </location>
</feature>